<name>A0A4R1LUF7_9SPHI</name>
<dbReference type="PANTHER" id="PTHR45790">
    <property type="entry name" value="SIROHEME SYNTHASE-RELATED"/>
    <property type="match status" value="1"/>
</dbReference>
<feature type="domain" description="Tetrapyrrole methylase" evidence="8">
    <location>
        <begin position="6"/>
        <end position="215"/>
    </location>
</feature>
<keyword evidence="3 9" id="KW-0489">Methyltransferase</keyword>
<dbReference type="NCBIfam" id="NF004790">
    <property type="entry name" value="PRK06136.1"/>
    <property type="match status" value="1"/>
</dbReference>
<keyword evidence="10" id="KW-1185">Reference proteome</keyword>
<dbReference type="EMBL" id="SMGO01000002">
    <property type="protein sequence ID" value="TCK82695.1"/>
    <property type="molecule type" value="Genomic_DNA"/>
</dbReference>
<dbReference type="NCBIfam" id="TIGR01469">
    <property type="entry name" value="cobA_cysG_Cterm"/>
    <property type="match status" value="1"/>
</dbReference>
<dbReference type="InterPro" id="IPR006366">
    <property type="entry name" value="CobA/CysG_C"/>
</dbReference>
<dbReference type="RefSeq" id="WP_132222750.1">
    <property type="nucleotide sequence ID" value="NZ_SMGO01000002.1"/>
</dbReference>
<evidence type="ECO:0000256" key="3">
    <source>
        <dbReference type="ARBA" id="ARBA00022603"/>
    </source>
</evidence>
<evidence type="ECO:0000256" key="5">
    <source>
        <dbReference type="ARBA" id="ARBA00022691"/>
    </source>
</evidence>
<reference evidence="9 10" key="1">
    <citation type="submission" date="2019-03" db="EMBL/GenBank/DDBJ databases">
        <title>Genomic Encyclopedia of Archaeal and Bacterial Type Strains, Phase II (KMG-II): from individual species to whole genera.</title>
        <authorList>
            <person name="Goeker M."/>
        </authorList>
    </citation>
    <scope>NUCLEOTIDE SEQUENCE [LARGE SCALE GENOMIC DNA]</scope>
    <source>
        <strain evidence="9 10">DSM 22554</strain>
    </source>
</reference>
<keyword evidence="6" id="KW-0627">Porphyrin biosynthesis</keyword>
<dbReference type="InterPro" id="IPR014777">
    <property type="entry name" value="4pyrrole_Mease_sub1"/>
</dbReference>
<keyword evidence="5" id="KW-0949">S-adenosyl-L-methionine</keyword>
<dbReference type="FunFam" id="3.40.1010.10:FF:000001">
    <property type="entry name" value="Siroheme synthase"/>
    <property type="match status" value="1"/>
</dbReference>
<comment type="similarity">
    <text evidence="1">Belongs to the precorrin methyltransferase family.</text>
</comment>
<dbReference type="InterPro" id="IPR014776">
    <property type="entry name" value="4pyrrole_Mease_sub2"/>
</dbReference>
<gene>
    <name evidence="9" type="ORF">C8N28_1279</name>
</gene>
<evidence type="ECO:0000256" key="7">
    <source>
        <dbReference type="ARBA" id="ARBA00025705"/>
    </source>
</evidence>
<dbReference type="Gene3D" id="3.30.950.10">
    <property type="entry name" value="Methyltransferase, Cobalt-precorrin-4 Transmethylase, Domain 2"/>
    <property type="match status" value="1"/>
</dbReference>
<evidence type="ECO:0000259" key="8">
    <source>
        <dbReference type="Pfam" id="PF00590"/>
    </source>
</evidence>
<dbReference type="GO" id="GO:0032259">
    <property type="term" value="P:methylation"/>
    <property type="evidence" value="ECO:0007669"/>
    <property type="project" value="UniProtKB-KW"/>
</dbReference>
<evidence type="ECO:0000313" key="10">
    <source>
        <dbReference type="Proteomes" id="UP000294616"/>
    </source>
</evidence>
<dbReference type="InterPro" id="IPR050161">
    <property type="entry name" value="Siro_Cobalamin_biosynth"/>
</dbReference>
<dbReference type="Pfam" id="PF00590">
    <property type="entry name" value="TP_methylase"/>
    <property type="match status" value="1"/>
</dbReference>
<evidence type="ECO:0000256" key="6">
    <source>
        <dbReference type="ARBA" id="ARBA00023244"/>
    </source>
</evidence>
<evidence type="ECO:0000256" key="2">
    <source>
        <dbReference type="ARBA" id="ARBA00012162"/>
    </source>
</evidence>
<dbReference type="PANTHER" id="PTHR45790:SF3">
    <property type="entry name" value="S-ADENOSYL-L-METHIONINE-DEPENDENT UROPORPHYRINOGEN III METHYLTRANSFERASE, CHLOROPLASTIC"/>
    <property type="match status" value="1"/>
</dbReference>
<dbReference type="InterPro" id="IPR035996">
    <property type="entry name" value="4pyrrol_Methylase_sf"/>
</dbReference>
<protein>
    <recommendedName>
        <fullName evidence="2">uroporphyrinogen-III C-methyltransferase</fullName>
        <ecNumber evidence="2">2.1.1.107</ecNumber>
    </recommendedName>
</protein>
<evidence type="ECO:0000256" key="4">
    <source>
        <dbReference type="ARBA" id="ARBA00022679"/>
    </source>
</evidence>
<dbReference type="AlphaFoldDB" id="A0A4R1LUF7"/>
<evidence type="ECO:0000313" key="9">
    <source>
        <dbReference type="EMBL" id="TCK82695.1"/>
    </source>
</evidence>
<dbReference type="GO" id="GO:0019354">
    <property type="term" value="P:siroheme biosynthetic process"/>
    <property type="evidence" value="ECO:0007669"/>
    <property type="project" value="InterPro"/>
</dbReference>
<dbReference type="OrthoDB" id="9815856at2"/>
<dbReference type="Proteomes" id="UP000294616">
    <property type="component" value="Unassembled WGS sequence"/>
</dbReference>
<dbReference type="Gene3D" id="3.40.1010.10">
    <property type="entry name" value="Cobalt-precorrin-4 Transmethylase, Domain 1"/>
    <property type="match status" value="1"/>
</dbReference>
<accession>A0A4R1LUF7</accession>
<dbReference type="CDD" id="cd11642">
    <property type="entry name" value="SUMT"/>
    <property type="match status" value="1"/>
</dbReference>
<dbReference type="SUPFAM" id="SSF53790">
    <property type="entry name" value="Tetrapyrrole methylase"/>
    <property type="match status" value="1"/>
</dbReference>
<dbReference type="EC" id="2.1.1.107" evidence="2"/>
<evidence type="ECO:0000256" key="1">
    <source>
        <dbReference type="ARBA" id="ARBA00005879"/>
    </source>
</evidence>
<dbReference type="GO" id="GO:0004851">
    <property type="term" value="F:uroporphyrin-III C-methyltransferase activity"/>
    <property type="evidence" value="ECO:0007669"/>
    <property type="project" value="UniProtKB-EC"/>
</dbReference>
<organism evidence="9 10">
    <name type="scientific">Albibacterium bauzanense</name>
    <dbReference type="NCBI Taxonomy" id="653929"/>
    <lineage>
        <taxon>Bacteria</taxon>
        <taxon>Pseudomonadati</taxon>
        <taxon>Bacteroidota</taxon>
        <taxon>Sphingobacteriia</taxon>
        <taxon>Sphingobacteriales</taxon>
        <taxon>Sphingobacteriaceae</taxon>
        <taxon>Albibacterium</taxon>
    </lineage>
</organism>
<comment type="pathway">
    <text evidence="7">Porphyrin-containing compound metabolism; siroheme biosynthesis; precorrin-2 from uroporphyrinogen III: step 1/1.</text>
</comment>
<dbReference type="InterPro" id="IPR000878">
    <property type="entry name" value="4pyrrol_Mease"/>
</dbReference>
<sequence length="254" mass="27531">MTVSSKITLVGAGPGGTDLISLRGLKALAKADIVLYDALVSEELLQYCPQAVQKIYVGKRANKHAYSQDQINEMLVKYALSHGHVVRLKGGDPFVFGRGYEEIEFAHKNNIETEVIPGISSAIGVPSLQGIPITHRGTTESFWVITGTTSSGKIAQDVYTAAKTSATVVILMGVRKLPEIVRIYKEAGRDSLPIAIIQNGAMPNEKIAVADIQSIENVAKELHIESPAVIVIGEVVSFHADYQKLIRENELINI</sequence>
<keyword evidence="4 9" id="KW-0808">Transferase</keyword>
<proteinExistence type="inferred from homology"/>
<comment type="caution">
    <text evidence="9">The sequence shown here is derived from an EMBL/GenBank/DDBJ whole genome shotgun (WGS) entry which is preliminary data.</text>
</comment>